<comment type="subcellular location">
    <subcellularLocation>
        <location evidence="1">Cell envelope</location>
    </subcellularLocation>
    <subcellularLocation>
        <location evidence="2">Cell outer membrane</location>
    </subcellularLocation>
    <subcellularLocation>
        <location evidence="3">Secreted</location>
    </subcellularLocation>
</comment>
<feature type="transmembrane region" description="Helical" evidence="9">
    <location>
        <begin position="708"/>
        <end position="730"/>
    </location>
</feature>
<evidence type="ECO:0000256" key="2">
    <source>
        <dbReference type="ARBA" id="ARBA00004442"/>
    </source>
</evidence>
<reference evidence="10 11" key="1">
    <citation type="submission" date="2016-10" db="EMBL/GenBank/DDBJ databases">
        <authorList>
            <person name="Cai Z."/>
        </authorList>
    </citation>
    <scope>NUCLEOTIDE SEQUENCE [LARGE SCALE GENOMIC DNA]</scope>
</reference>
<dbReference type="GO" id="GO:0005576">
    <property type="term" value="C:extracellular region"/>
    <property type="evidence" value="ECO:0007669"/>
    <property type="project" value="UniProtKB-SubCell"/>
</dbReference>
<keyword evidence="9" id="KW-0812">Transmembrane</keyword>
<evidence type="ECO:0000256" key="9">
    <source>
        <dbReference type="SAM" id="Phobius"/>
    </source>
</evidence>
<feature type="transmembrane region" description="Helical" evidence="9">
    <location>
        <begin position="742"/>
        <end position="763"/>
    </location>
</feature>
<evidence type="ECO:0000256" key="8">
    <source>
        <dbReference type="SAM" id="MobiDB-lite"/>
    </source>
</evidence>
<protein>
    <recommendedName>
        <fullName evidence="12">Right handed beta helix domain-containing protein</fullName>
    </recommendedName>
</protein>
<name>A0A383WJB8_TETOB</name>
<feature type="transmembrane region" description="Helical" evidence="9">
    <location>
        <begin position="651"/>
        <end position="670"/>
    </location>
</feature>
<keyword evidence="9" id="KW-1133">Transmembrane helix</keyword>
<keyword evidence="6 9" id="KW-0472">Membrane</keyword>
<feature type="compositionally biased region" description="Basic and acidic residues" evidence="8">
    <location>
        <begin position="824"/>
        <end position="834"/>
    </location>
</feature>
<feature type="transmembrane region" description="Helical" evidence="9">
    <location>
        <begin position="676"/>
        <end position="696"/>
    </location>
</feature>
<feature type="region of interest" description="Disordered" evidence="8">
    <location>
        <begin position="824"/>
        <end position="848"/>
    </location>
</feature>
<dbReference type="SUPFAM" id="SSF51126">
    <property type="entry name" value="Pectin lyase-like"/>
    <property type="match status" value="2"/>
</dbReference>
<dbReference type="PANTHER" id="PTHR11319:SF35">
    <property type="entry name" value="OUTER MEMBRANE PROTEIN PMPC-RELATED"/>
    <property type="match status" value="1"/>
</dbReference>
<dbReference type="Pfam" id="PF02415">
    <property type="entry name" value="Chlam_PMP"/>
    <property type="match status" value="3"/>
</dbReference>
<evidence type="ECO:0000256" key="4">
    <source>
        <dbReference type="ARBA" id="ARBA00022525"/>
    </source>
</evidence>
<proteinExistence type="predicted"/>
<dbReference type="InterPro" id="IPR011050">
    <property type="entry name" value="Pectin_lyase_fold/virulence"/>
</dbReference>
<dbReference type="EMBL" id="FNXT01001291">
    <property type="protein sequence ID" value="SZX77560.1"/>
    <property type="molecule type" value="Genomic_DNA"/>
</dbReference>
<feature type="transmembrane region" description="Helical" evidence="9">
    <location>
        <begin position="601"/>
        <end position="622"/>
    </location>
</feature>
<evidence type="ECO:0000256" key="3">
    <source>
        <dbReference type="ARBA" id="ARBA00004613"/>
    </source>
</evidence>
<evidence type="ECO:0000256" key="7">
    <source>
        <dbReference type="ARBA" id="ARBA00023237"/>
    </source>
</evidence>
<keyword evidence="11" id="KW-1185">Reference proteome</keyword>
<dbReference type="AlphaFoldDB" id="A0A383WJB8"/>
<evidence type="ECO:0008006" key="12">
    <source>
        <dbReference type="Google" id="ProtNLM"/>
    </source>
</evidence>
<evidence type="ECO:0000313" key="11">
    <source>
        <dbReference type="Proteomes" id="UP000256970"/>
    </source>
</evidence>
<evidence type="ECO:0000313" key="10">
    <source>
        <dbReference type="EMBL" id="SZX77560.1"/>
    </source>
</evidence>
<evidence type="ECO:0000256" key="5">
    <source>
        <dbReference type="ARBA" id="ARBA00022729"/>
    </source>
</evidence>
<accession>A0A383WJB8</accession>
<feature type="transmembrane region" description="Helical" evidence="9">
    <location>
        <begin position="540"/>
        <end position="560"/>
    </location>
</feature>
<evidence type="ECO:0000256" key="1">
    <source>
        <dbReference type="ARBA" id="ARBA00004196"/>
    </source>
</evidence>
<evidence type="ECO:0000256" key="6">
    <source>
        <dbReference type="ARBA" id="ARBA00023136"/>
    </source>
</evidence>
<sequence length="848" mass="88713">MNVEGSSQVSVASSRFYNSSATFRGGALFAEGDTSLNISGSTFSDITAPEGGVVSIEESSKLSVVNSSFSSNTAQRGAALYLIDSAGCSVVSSSFRNNTAGRSGGAIELKGSANASVLDSTFSNNTAGSFGGAVSLGEGSPLLSVVSSRFNHNSATGAGGALFAEGDGSTNISSGTSFINNTAGQGGAVNLQDRSNFTCRSSNVIYNRAIRIGGGFYARDNASVSLLQGCNASYNSAARSGAGVYSHLSAEVTIASAALCNNTSGASGGGVFADDQALIKLLNGAAVLGNTAETYGGGLFLEQQSALQLLPESARVWDNSAGLSGGGFYFSSPNFDPAAVVQSNPSPVAPDSPVAAQNRAVFDANVAVKQQMIVIVSDTAVDQFVSTPGSTDGLLTVLVNTSGWHGLPTAGVTVEALLDGKQFLAVNRTDDKGLAHMLLKVRQPPGKYNIVFTPTRALSDMASNRPQANLTLHIRSCIQGVVTPSPDSCLRCPPGSFSFEPTSTECTRCMPNAECVGGSVVIPKAGFWSSSATAGQTHSVLVVAFFFFVPVLHIVFSLFACMRLDTAASPPYHPAAVGSWWVLDTSQQCFTGWHAKWALGLGLPLMFVVCLVLPVCVAALTLRNRQQRRLTNPWVIMHWGFLYSAYRTQHCYWEAVVLLQTTGLVAISTFGATMAVWYQSICMTYALAVIVLMQAVWRPHALAATRAVSMQSMCCLLFTSSLGMSFLTLPGGPQPGAAYAEVVGAVMVLLHAGFVGSVVWRLLRGVDWASQRMACAQVLQRLKLDALCCAGVYMPASNKEAMGVSWGTSRQPSATAAAVLRERPVERLGRDRKPAAAAYGQRAPATAP</sequence>
<gene>
    <name evidence="10" type="ORF">BQ4739_LOCUS17915</name>
</gene>
<keyword evidence="5" id="KW-0732">Signal</keyword>
<keyword evidence="4" id="KW-0964">Secreted</keyword>
<keyword evidence="7" id="KW-0998">Cell outer membrane</keyword>
<dbReference type="Proteomes" id="UP000256970">
    <property type="component" value="Unassembled WGS sequence"/>
</dbReference>
<dbReference type="InterPro" id="IPR003368">
    <property type="entry name" value="POMP_repeat"/>
</dbReference>
<organism evidence="10 11">
    <name type="scientific">Tetradesmus obliquus</name>
    <name type="common">Green alga</name>
    <name type="synonym">Acutodesmus obliquus</name>
    <dbReference type="NCBI Taxonomy" id="3088"/>
    <lineage>
        <taxon>Eukaryota</taxon>
        <taxon>Viridiplantae</taxon>
        <taxon>Chlorophyta</taxon>
        <taxon>core chlorophytes</taxon>
        <taxon>Chlorophyceae</taxon>
        <taxon>CS clade</taxon>
        <taxon>Sphaeropleales</taxon>
        <taxon>Scenedesmaceae</taxon>
        <taxon>Tetradesmus</taxon>
    </lineage>
</organism>
<dbReference type="PANTHER" id="PTHR11319">
    <property type="entry name" value="G PROTEIN-COUPLED RECEPTOR-RELATED"/>
    <property type="match status" value="1"/>
</dbReference>
<feature type="compositionally biased region" description="Low complexity" evidence="8">
    <location>
        <begin position="835"/>
        <end position="848"/>
    </location>
</feature>